<organism evidence="1">
    <name type="scientific">marine sediment metagenome</name>
    <dbReference type="NCBI Taxonomy" id="412755"/>
    <lineage>
        <taxon>unclassified sequences</taxon>
        <taxon>metagenomes</taxon>
        <taxon>ecological metagenomes</taxon>
    </lineage>
</organism>
<dbReference type="InterPro" id="IPR029044">
    <property type="entry name" value="Nucleotide-diphossugar_trans"/>
</dbReference>
<accession>X1DT25</accession>
<dbReference type="AlphaFoldDB" id="X1DT25"/>
<proteinExistence type="predicted"/>
<dbReference type="SUPFAM" id="SSF53448">
    <property type="entry name" value="Nucleotide-diphospho-sugar transferases"/>
    <property type="match status" value="1"/>
</dbReference>
<gene>
    <name evidence="1" type="ORF">S01H4_65279</name>
</gene>
<dbReference type="EMBL" id="BART01039883">
    <property type="protein sequence ID" value="GAH24186.1"/>
    <property type="molecule type" value="Genomic_DNA"/>
</dbReference>
<feature type="non-terminal residue" evidence="1">
    <location>
        <position position="109"/>
    </location>
</feature>
<evidence type="ECO:0000313" key="1">
    <source>
        <dbReference type="EMBL" id="GAH24186.1"/>
    </source>
</evidence>
<name>X1DT25_9ZZZZ</name>
<reference evidence="1" key="1">
    <citation type="journal article" date="2014" name="Front. Microbiol.">
        <title>High frequency of phylogenetically diverse reductive dehalogenase-homologous genes in deep subseafloor sedimentary metagenomes.</title>
        <authorList>
            <person name="Kawai M."/>
            <person name="Futagami T."/>
            <person name="Toyoda A."/>
            <person name="Takaki Y."/>
            <person name="Nishi S."/>
            <person name="Hori S."/>
            <person name="Arai W."/>
            <person name="Tsubouchi T."/>
            <person name="Morono Y."/>
            <person name="Uchiyama I."/>
            <person name="Ito T."/>
            <person name="Fujiyama A."/>
            <person name="Inagaki F."/>
            <person name="Takami H."/>
        </authorList>
    </citation>
    <scope>NUCLEOTIDE SEQUENCE</scope>
    <source>
        <strain evidence="1">Expedition CK06-06</strain>
    </source>
</reference>
<comment type="caution">
    <text evidence="1">The sequence shown here is derived from an EMBL/GenBank/DDBJ whole genome shotgun (WGS) entry which is preliminary data.</text>
</comment>
<sequence length="109" mass="12673">REERAPAFSTWNSKFTTKVTRSYRISLCTTVMNRLKDIQQTIPKNMADNADYGKAEFLILDYNSTDGLEDWVRENLPEHIATGRVAFFRTSDPEFFDMSHSRNLAFKLS</sequence>
<protein>
    <submittedName>
        <fullName evidence="1">Uncharacterized protein</fullName>
    </submittedName>
</protein>
<feature type="non-terminal residue" evidence="1">
    <location>
        <position position="1"/>
    </location>
</feature>